<dbReference type="SUPFAM" id="SSF51905">
    <property type="entry name" value="FAD/NAD(P)-binding domain"/>
    <property type="match status" value="1"/>
</dbReference>
<proteinExistence type="predicted"/>
<name>A0A562KE20_SPHWJ</name>
<protein>
    <submittedName>
        <fullName evidence="6">3-oxosteroid 1-dehydrogenase</fullName>
    </submittedName>
</protein>
<organism evidence="6 7">
    <name type="scientific">Sphingobium wenxiniae (strain DSM 21828 / CGMCC 1.7748 / JZ-1)</name>
    <dbReference type="NCBI Taxonomy" id="595605"/>
    <lineage>
        <taxon>Bacteria</taxon>
        <taxon>Pseudomonadati</taxon>
        <taxon>Pseudomonadota</taxon>
        <taxon>Alphaproteobacteria</taxon>
        <taxon>Sphingomonadales</taxon>
        <taxon>Sphingomonadaceae</taxon>
        <taxon>Sphingobium</taxon>
    </lineage>
</organism>
<reference evidence="6 7" key="1">
    <citation type="journal article" date="2015" name="Stand. Genomic Sci.">
        <title>Genomic Encyclopedia of Bacterial and Archaeal Type Strains, Phase III: the genomes of soil and plant-associated and newly described type strains.</title>
        <authorList>
            <person name="Whitman W.B."/>
            <person name="Woyke T."/>
            <person name="Klenk H.P."/>
            <person name="Zhou Y."/>
            <person name="Lilburn T.G."/>
            <person name="Beck B.J."/>
            <person name="De Vos P."/>
            <person name="Vandamme P."/>
            <person name="Eisen J.A."/>
            <person name="Garrity G."/>
            <person name="Hugenholtz P."/>
            <person name="Kyrpides N.C."/>
        </authorList>
    </citation>
    <scope>NUCLEOTIDE SEQUENCE [LARGE SCALE GENOMIC DNA]</scope>
    <source>
        <strain evidence="6 7">CGMCC 1.7748</strain>
    </source>
</reference>
<keyword evidence="3" id="KW-0274">FAD</keyword>
<keyword evidence="7" id="KW-1185">Reference proteome</keyword>
<dbReference type="PANTHER" id="PTHR43400">
    <property type="entry name" value="FUMARATE REDUCTASE"/>
    <property type="match status" value="1"/>
</dbReference>
<sequence>MATEQFDFIVIGSGAGSVPAALAAKAAGKSAVILEKQDAFGGSTSYSGGVAWLPLNPYLGDRDTSEKAMTYFDAIVGEVGPASSIERRKAFIGNAPIMVHFLEERGMRFKHAHWPDYYSDEPGGLAEGRSLVVPTVDIKKLGDLADRLARFPLWPPLPIGVEEFSSLSVAKTTWRGRWTALKVAARILWQTISGKKLRKSGNALQARLFEILLREKIPLRLSTGVVALVTDDGRVTGVEVIEDGMRKTILARHGVLINAGGFSHNQAMREQYQPKPLEPGWSTSNPGDTGEMIGMATALGAETDLMNEAWWVPGSADMQGNFRAFHVPGDTGKPHCIVVDPLGNRFGNEAGAYMEFGQRMFAAKAVPAWAVFDSRHRQRYPWGGVPPGRTPADWLESGYMIKADTIDEIARACGIDRVGLAATIQRFNGFAAKGVDEDFRRGYSAHNRHNGDPAHHPNPCLGTIEKGPFFAVRIVPVDVGTAGGLMTDTFARVLRHDGTTIECLYATGNSTASVMGRHYLGAGASIGASMVFAFIGARHACGSNMPPAD</sequence>
<dbReference type="InterPro" id="IPR036188">
    <property type="entry name" value="FAD/NAD-bd_sf"/>
</dbReference>
<evidence type="ECO:0000259" key="5">
    <source>
        <dbReference type="Pfam" id="PF00890"/>
    </source>
</evidence>
<keyword evidence="2" id="KW-0285">Flavoprotein</keyword>
<dbReference type="AlphaFoldDB" id="A0A562KE20"/>
<comment type="cofactor">
    <cofactor evidence="1">
        <name>FAD</name>
        <dbReference type="ChEBI" id="CHEBI:57692"/>
    </cofactor>
</comment>
<dbReference type="RefSeq" id="WP_145072869.1">
    <property type="nucleotide sequence ID" value="NZ_JACIIY010000060.1"/>
</dbReference>
<dbReference type="PANTHER" id="PTHR43400:SF10">
    <property type="entry name" value="3-OXOSTEROID 1-DEHYDROGENASE"/>
    <property type="match status" value="1"/>
</dbReference>
<dbReference type="SUPFAM" id="SSF56425">
    <property type="entry name" value="Succinate dehydrogenase/fumarate reductase flavoprotein, catalytic domain"/>
    <property type="match status" value="1"/>
</dbReference>
<accession>A0A562KE20</accession>
<keyword evidence="4" id="KW-0560">Oxidoreductase</keyword>
<dbReference type="GO" id="GO:0016491">
    <property type="term" value="F:oxidoreductase activity"/>
    <property type="evidence" value="ECO:0007669"/>
    <property type="project" value="UniProtKB-KW"/>
</dbReference>
<dbReference type="Gene3D" id="3.90.700.10">
    <property type="entry name" value="Succinate dehydrogenase/fumarate reductase flavoprotein, catalytic domain"/>
    <property type="match status" value="1"/>
</dbReference>
<dbReference type="GO" id="GO:0008202">
    <property type="term" value="P:steroid metabolic process"/>
    <property type="evidence" value="ECO:0007669"/>
    <property type="project" value="UniProtKB-ARBA"/>
</dbReference>
<comment type="caution">
    <text evidence="6">The sequence shown here is derived from an EMBL/GenBank/DDBJ whole genome shotgun (WGS) entry which is preliminary data.</text>
</comment>
<dbReference type="PRINTS" id="PR00411">
    <property type="entry name" value="PNDRDTASEI"/>
</dbReference>
<dbReference type="InterPro" id="IPR003953">
    <property type="entry name" value="FAD-dep_OxRdtase_2_FAD-bd"/>
</dbReference>
<dbReference type="Pfam" id="PF00890">
    <property type="entry name" value="FAD_binding_2"/>
    <property type="match status" value="1"/>
</dbReference>
<dbReference type="Gene3D" id="3.50.50.60">
    <property type="entry name" value="FAD/NAD(P)-binding domain"/>
    <property type="match status" value="2"/>
</dbReference>
<evidence type="ECO:0000313" key="6">
    <source>
        <dbReference type="EMBL" id="TWH93637.1"/>
    </source>
</evidence>
<dbReference type="Proteomes" id="UP000316624">
    <property type="component" value="Unassembled WGS sequence"/>
</dbReference>
<evidence type="ECO:0000256" key="1">
    <source>
        <dbReference type="ARBA" id="ARBA00001974"/>
    </source>
</evidence>
<dbReference type="InterPro" id="IPR050315">
    <property type="entry name" value="FAD-oxidoreductase_2"/>
</dbReference>
<feature type="domain" description="FAD-dependent oxidoreductase 2 FAD-binding" evidence="5">
    <location>
        <begin position="7"/>
        <end position="526"/>
    </location>
</feature>
<dbReference type="EMBL" id="VLKK01000006">
    <property type="protein sequence ID" value="TWH93637.1"/>
    <property type="molecule type" value="Genomic_DNA"/>
</dbReference>
<evidence type="ECO:0000313" key="7">
    <source>
        <dbReference type="Proteomes" id="UP000316624"/>
    </source>
</evidence>
<gene>
    <name evidence="6" type="ORF">IQ35_01846</name>
</gene>
<evidence type="ECO:0000256" key="3">
    <source>
        <dbReference type="ARBA" id="ARBA00022827"/>
    </source>
</evidence>
<evidence type="ECO:0000256" key="2">
    <source>
        <dbReference type="ARBA" id="ARBA00022630"/>
    </source>
</evidence>
<dbReference type="InterPro" id="IPR027477">
    <property type="entry name" value="Succ_DH/fumarate_Rdtase_cat_sf"/>
</dbReference>
<evidence type="ECO:0000256" key="4">
    <source>
        <dbReference type="ARBA" id="ARBA00023002"/>
    </source>
</evidence>